<organism evidence="1 2">
    <name type="scientific">Deinococcus multiflagellatus</name>
    <dbReference type="NCBI Taxonomy" id="1656887"/>
    <lineage>
        <taxon>Bacteria</taxon>
        <taxon>Thermotogati</taxon>
        <taxon>Deinococcota</taxon>
        <taxon>Deinococci</taxon>
        <taxon>Deinococcales</taxon>
        <taxon>Deinococcaceae</taxon>
        <taxon>Deinococcus</taxon>
    </lineage>
</organism>
<evidence type="ECO:0000313" key="2">
    <source>
        <dbReference type="Proteomes" id="UP001596317"/>
    </source>
</evidence>
<dbReference type="Proteomes" id="UP001596317">
    <property type="component" value="Unassembled WGS sequence"/>
</dbReference>
<dbReference type="RefSeq" id="WP_224612585.1">
    <property type="nucleotide sequence ID" value="NZ_JAIQXV010000029.1"/>
</dbReference>
<proteinExistence type="predicted"/>
<keyword evidence="2" id="KW-1185">Reference proteome</keyword>
<reference evidence="2" key="1">
    <citation type="journal article" date="2019" name="Int. J. Syst. Evol. Microbiol.">
        <title>The Global Catalogue of Microorganisms (GCM) 10K type strain sequencing project: providing services to taxonomists for standard genome sequencing and annotation.</title>
        <authorList>
            <consortium name="The Broad Institute Genomics Platform"/>
            <consortium name="The Broad Institute Genome Sequencing Center for Infectious Disease"/>
            <person name="Wu L."/>
            <person name="Ma J."/>
        </authorList>
    </citation>
    <scope>NUCLEOTIDE SEQUENCE [LARGE SCALE GENOMIC DNA]</scope>
    <source>
        <strain evidence="2">CCUG 63830</strain>
    </source>
</reference>
<sequence length="104" mass="11204">MEPGTQVRAIEIRLAQPAPRMRYEKGKPVKEPAPDMTRVVRALEGEVTAALQELYGTQTGVVLTVAKANDIRLSGTFSEKAGVIRERVGEVLAGAFEGLDLGPE</sequence>
<evidence type="ECO:0000313" key="1">
    <source>
        <dbReference type="EMBL" id="MFC6663006.1"/>
    </source>
</evidence>
<name>A0ABW1ZRM9_9DEIO</name>
<protein>
    <submittedName>
        <fullName evidence="1">Uncharacterized protein</fullName>
    </submittedName>
</protein>
<comment type="caution">
    <text evidence="1">The sequence shown here is derived from an EMBL/GenBank/DDBJ whole genome shotgun (WGS) entry which is preliminary data.</text>
</comment>
<accession>A0ABW1ZRM9</accession>
<dbReference type="EMBL" id="JBHSWB010000002">
    <property type="protein sequence ID" value="MFC6663006.1"/>
    <property type="molecule type" value="Genomic_DNA"/>
</dbReference>
<gene>
    <name evidence="1" type="ORF">ACFP90_23460</name>
</gene>